<organism evidence="5 6">
    <name type="scientific">Aphanizomenon flos-aquae LD13</name>
    <dbReference type="NCBI Taxonomy" id="1710894"/>
    <lineage>
        <taxon>Bacteria</taxon>
        <taxon>Bacillati</taxon>
        <taxon>Cyanobacteriota</taxon>
        <taxon>Cyanophyceae</taxon>
        <taxon>Nostocales</taxon>
        <taxon>Aphanizomenonaceae</taxon>
        <taxon>Aphanizomenon</taxon>
    </lineage>
</organism>
<name>A0A1B7VYY8_APHFL</name>
<dbReference type="PANTHER" id="PTHR23073">
    <property type="entry name" value="26S PROTEASOME REGULATORY SUBUNIT"/>
    <property type="match status" value="1"/>
</dbReference>
<dbReference type="GO" id="GO:0016887">
    <property type="term" value="F:ATP hydrolysis activity"/>
    <property type="evidence" value="ECO:0007669"/>
    <property type="project" value="InterPro"/>
</dbReference>
<dbReference type="STRING" id="1803587.GCA_001593825_01104"/>
<evidence type="ECO:0000259" key="4">
    <source>
        <dbReference type="SMART" id="SM00382"/>
    </source>
</evidence>
<feature type="domain" description="AAA+ ATPase" evidence="4">
    <location>
        <begin position="455"/>
        <end position="587"/>
    </location>
</feature>
<evidence type="ECO:0000256" key="2">
    <source>
        <dbReference type="ARBA" id="ARBA00022741"/>
    </source>
</evidence>
<dbReference type="EMBL" id="LJOY01000014">
    <property type="protein sequence ID" value="OBQ26195.1"/>
    <property type="molecule type" value="Genomic_DNA"/>
</dbReference>
<dbReference type="InterPro" id="IPR054472">
    <property type="entry name" value="WHD"/>
</dbReference>
<protein>
    <submittedName>
        <fullName evidence="5">ATPase</fullName>
    </submittedName>
</protein>
<evidence type="ECO:0000313" key="6">
    <source>
        <dbReference type="Proteomes" id="UP000092382"/>
    </source>
</evidence>
<keyword evidence="3" id="KW-0067">ATP-binding</keyword>
<comment type="similarity">
    <text evidence="1">Belongs to the AAA ATPase family.</text>
</comment>
<dbReference type="Pfam" id="PF22977">
    <property type="entry name" value="WHD"/>
    <property type="match status" value="1"/>
</dbReference>
<gene>
    <name evidence="5" type="ORF">AN481_06145</name>
</gene>
<dbReference type="Pfam" id="PF00004">
    <property type="entry name" value="AAA"/>
    <property type="match status" value="1"/>
</dbReference>
<proteinExistence type="inferred from homology"/>
<dbReference type="CDD" id="cd19481">
    <property type="entry name" value="RecA-like_protease"/>
    <property type="match status" value="1"/>
</dbReference>
<dbReference type="SMART" id="SM00382">
    <property type="entry name" value="AAA"/>
    <property type="match status" value="1"/>
</dbReference>
<reference evidence="5 6" key="1">
    <citation type="submission" date="2015-09" db="EMBL/GenBank/DDBJ databases">
        <title>Whole genome shotgun sequence assembly of Aphanizomenon flos-aquae UKL13.</title>
        <authorList>
            <person name="Driscoll C."/>
        </authorList>
    </citation>
    <scope>NUCLEOTIDE SEQUENCE [LARGE SCALE GENOMIC DNA]</scope>
    <source>
        <strain evidence="5">MDT13</strain>
    </source>
</reference>
<dbReference type="Gene3D" id="3.40.50.300">
    <property type="entry name" value="P-loop containing nucleotide triphosphate hydrolases"/>
    <property type="match status" value="1"/>
</dbReference>
<dbReference type="PATRIC" id="fig|1710894.3.peg.2675"/>
<dbReference type="Proteomes" id="UP000092382">
    <property type="component" value="Unassembled WGS sequence"/>
</dbReference>
<dbReference type="AlphaFoldDB" id="A0A1B7VYY8"/>
<dbReference type="InterPro" id="IPR027417">
    <property type="entry name" value="P-loop_NTPase"/>
</dbReference>
<evidence type="ECO:0000256" key="1">
    <source>
        <dbReference type="ARBA" id="ARBA00006914"/>
    </source>
</evidence>
<dbReference type="SUPFAM" id="SSF52540">
    <property type="entry name" value="P-loop containing nucleoside triphosphate hydrolases"/>
    <property type="match status" value="1"/>
</dbReference>
<evidence type="ECO:0000313" key="5">
    <source>
        <dbReference type="EMBL" id="OBQ26195.1"/>
    </source>
</evidence>
<sequence length="670" mass="76349">MAISTNVNTDWSLDNQNYLLEAVNRIKLILEDKILQIHSDNNQNNQGEKFHPPLDLKPSMMSQLSTLEQLCNTFRLSNFERDLLLLCAGIEIDRSWTTLFPKITRDLQINYLCLNVALIALPEAFWTAITPNAPLRHWQMIELGTGTSLTNSPLRINERILHYLWGIQQVDQRLLGMLEPLPTINKLAPSHQKIADEIAAVWLSSINHNFPIIQLSGQEIVVKTAITHVACTQIGINLQVISAEALLEDITQLNLFQRLWEREAMLNNSVLLLDCNSLENVDANIESKISRFIETIDCRLIVSSRERRRSRQRSQIIFDIEPATTNEQRLIWQHTLSKHQLNLNSHIDVLVSHFNLNYSVIESVCLQAKSLVNKTEENLNLSTSTINNPLWNICRQQARLNLDDLAQRVNSVADWDNLILPEKELNTLREIAIHVRQRSKVYESWGFISKSKSGLGISALFSGQSGTGKTMSAEVLGNTLNLDVYRIDLSSIVSKYIGETEKNLHRVFDVAEVGGAILLFDEADALFGKRSDVKDSHDRYANMQVSYLLQKIESYRGLAILTTNLKTSIDPAFLRRLRFVVQFPFPDIAQREEIWKRMFPQKTPTEKLDFKKLSNLNVAGGNIRNIAINAAFLAAEANEPVMMKHILQAAKSEYVKLERPMTDNEVRGWI</sequence>
<accession>A0A1B7VYY8</accession>
<evidence type="ECO:0000256" key="3">
    <source>
        <dbReference type="ARBA" id="ARBA00022840"/>
    </source>
</evidence>
<dbReference type="GO" id="GO:0005524">
    <property type="term" value="F:ATP binding"/>
    <property type="evidence" value="ECO:0007669"/>
    <property type="project" value="UniProtKB-KW"/>
</dbReference>
<dbReference type="InterPro" id="IPR050221">
    <property type="entry name" value="26S_Proteasome_ATPase"/>
</dbReference>
<dbReference type="InterPro" id="IPR003593">
    <property type="entry name" value="AAA+_ATPase"/>
</dbReference>
<dbReference type="InterPro" id="IPR003959">
    <property type="entry name" value="ATPase_AAA_core"/>
</dbReference>
<comment type="caution">
    <text evidence="5">The sequence shown here is derived from an EMBL/GenBank/DDBJ whole genome shotgun (WGS) entry which is preliminary data.</text>
</comment>
<keyword evidence="2" id="KW-0547">Nucleotide-binding</keyword>